<name>A0A915DBF9_9BILA</name>
<protein>
    <submittedName>
        <fullName evidence="3">Uncharacterized protein</fullName>
    </submittedName>
</protein>
<evidence type="ECO:0000313" key="2">
    <source>
        <dbReference type="Proteomes" id="UP000887574"/>
    </source>
</evidence>
<keyword evidence="1" id="KW-1133">Transmembrane helix</keyword>
<accession>A0A915DBF9</accession>
<evidence type="ECO:0000256" key="1">
    <source>
        <dbReference type="SAM" id="Phobius"/>
    </source>
</evidence>
<evidence type="ECO:0000313" key="3">
    <source>
        <dbReference type="WBParaSite" id="jg18109"/>
    </source>
</evidence>
<feature type="transmembrane region" description="Helical" evidence="1">
    <location>
        <begin position="45"/>
        <end position="62"/>
    </location>
</feature>
<reference evidence="3" key="1">
    <citation type="submission" date="2022-11" db="UniProtKB">
        <authorList>
            <consortium name="WormBaseParasite"/>
        </authorList>
    </citation>
    <scope>IDENTIFICATION</scope>
</reference>
<organism evidence="2 3">
    <name type="scientific">Ditylenchus dipsaci</name>
    <dbReference type="NCBI Taxonomy" id="166011"/>
    <lineage>
        <taxon>Eukaryota</taxon>
        <taxon>Metazoa</taxon>
        <taxon>Ecdysozoa</taxon>
        <taxon>Nematoda</taxon>
        <taxon>Chromadorea</taxon>
        <taxon>Rhabditida</taxon>
        <taxon>Tylenchina</taxon>
        <taxon>Tylenchomorpha</taxon>
        <taxon>Sphaerularioidea</taxon>
        <taxon>Anguinidae</taxon>
        <taxon>Anguininae</taxon>
        <taxon>Ditylenchus</taxon>
    </lineage>
</organism>
<dbReference type="Proteomes" id="UP000887574">
    <property type="component" value="Unplaced"/>
</dbReference>
<sequence>MGENNSSIDEFRLHEFGTNPDYKYRLFLVQFTEKLKSTIGVPPRLFQYIVLRMLLANLSMVLKIRISRMKLY</sequence>
<dbReference type="AlphaFoldDB" id="A0A915DBF9"/>
<dbReference type="WBParaSite" id="jg18109">
    <property type="protein sequence ID" value="jg18109"/>
    <property type="gene ID" value="jg18109"/>
</dbReference>
<keyword evidence="2" id="KW-1185">Reference proteome</keyword>
<keyword evidence="1" id="KW-0472">Membrane</keyword>
<proteinExistence type="predicted"/>
<keyword evidence="1" id="KW-0812">Transmembrane</keyword>